<organism evidence="2">
    <name type="scientific">Columba livia</name>
    <name type="common">Rock dove</name>
    <dbReference type="NCBI Taxonomy" id="8932"/>
    <lineage>
        <taxon>Eukaryota</taxon>
        <taxon>Metazoa</taxon>
        <taxon>Chordata</taxon>
        <taxon>Craniata</taxon>
        <taxon>Vertebrata</taxon>
        <taxon>Euteleostomi</taxon>
        <taxon>Archelosauria</taxon>
        <taxon>Archosauria</taxon>
        <taxon>Dinosauria</taxon>
        <taxon>Saurischia</taxon>
        <taxon>Theropoda</taxon>
        <taxon>Coelurosauria</taxon>
        <taxon>Aves</taxon>
        <taxon>Neognathae</taxon>
        <taxon>Neoaves</taxon>
        <taxon>Columbimorphae</taxon>
        <taxon>Columbiformes</taxon>
        <taxon>Columbidae</taxon>
        <taxon>Columba</taxon>
    </lineage>
</organism>
<dbReference type="EMBL" id="KB376329">
    <property type="protein sequence ID" value="EMC90033.1"/>
    <property type="molecule type" value="Genomic_DNA"/>
</dbReference>
<gene>
    <name evidence="2" type="ORF">A306_00898</name>
</gene>
<protein>
    <submittedName>
        <fullName evidence="2">Uncharacterized protein</fullName>
    </submittedName>
</protein>
<proteinExistence type="predicted"/>
<sequence length="172" mass="17917">MASPLGDRGLSPQCRDRGMGLSRGDSGDRDGVTTGDRGLSPQCGDRDSDGVTTGDPGLSPQCGDRDTVGTMMVPAQGTQDCHLNGGTGDCHPNTGTRMQWGQRQHHHGGPGIVTSTRGQGHSADNDSISMGDMGLSPQLRCRDRDMVGTGTVLLWGTGDCHLNKGTGTQWGL</sequence>
<accession>R7VY34</accession>
<evidence type="ECO:0000256" key="1">
    <source>
        <dbReference type="SAM" id="MobiDB-lite"/>
    </source>
</evidence>
<feature type="region of interest" description="Disordered" evidence="1">
    <location>
        <begin position="99"/>
        <end position="131"/>
    </location>
</feature>
<dbReference type="AlphaFoldDB" id="R7VY34"/>
<evidence type="ECO:0000313" key="2">
    <source>
        <dbReference type="EMBL" id="EMC90033.1"/>
    </source>
</evidence>
<reference evidence="2" key="1">
    <citation type="journal article" date="2013" name="Science">
        <title>Genomic diversity and evolution of the head crest in the rock pigeon.</title>
        <authorList>
            <person name="Shapiro M.D."/>
            <person name="Kronenberg Z."/>
            <person name="Li C."/>
            <person name="Domyan E.T."/>
            <person name="Pan H."/>
            <person name="Campbell M."/>
            <person name="Tan H."/>
            <person name="Huff C.D."/>
            <person name="Hu H."/>
            <person name="Vickrey A.I."/>
            <person name="Nielsen S.C."/>
            <person name="Stringham S.A."/>
            <person name="Hu H."/>
            <person name="Willerslev E."/>
            <person name="Gilbert M.T."/>
            <person name="Yandell M."/>
            <person name="Zhang G."/>
            <person name="Wang J."/>
        </authorList>
    </citation>
    <scope>NUCLEOTIDE SEQUENCE [LARGE SCALE GENOMIC DNA]</scope>
    <source>
        <tissue evidence="2">Blood</tissue>
    </source>
</reference>
<feature type="region of interest" description="Disordered" evidence="1">
    <location>
        <begin position="1"/>
        <end position="70"/>
    </location>
</feature>
<name>R7VY34_COLLI</name>